<dbReference type="Pfam" id="PF05973">
    <property type="entry name" value="Gp49"/>
    <property type="match status" value="1"/>
</dbReference>
<evidence type="ECO:0000313" key="1">
    <source>
        <dbReference type="EMBL" id="BBM41156.1"/>
    </source>
</evidence>
<sequence length="119" mass="14059">MSKFIVEFFEKGNGTCPVKEFIVSQDLKMKTRLVRMIKLLELEGNNVREPYSKSLGDGIYEIRVQQGSNIARILYFFVISRKIILTNGFIKKSQKTSKLEINKAKKFRFEYFKRSDKYE</sequence>
<accession>A0A510JPK1</accession>
<name>A0A510JPK1_9FUSO</name>
<organism evidence="1 2">
    <name type="scientific">Leptotrichia shahii</name>
    <dbReference type="NCBI Taxonomy" id="157691"/>
    <lineage>
        <taxon>Bacteria</taxon>
        <taxon>Fusobacteriati</taxon>
        <taxon>Fusobacteriota</taxon>
        <taxon>Fusobacteriia</taxon>
        <taxon>Fusobacteriales</taxon>
        <taxon>Leptotrichiaceae</taxon>
        <taxon>Leptotrichia</taxon>
    </lineage>
</organism>
<evidence type="ECO:0000313" key="2">
    <source>
        <dbReference type="Proteomes" id="UP000322617"/>
    </source>
</evidence>
<dbReference type="OrthoDB" id="573082at2"/>
<gene>
    <name evidence="1" type="ORF">JCM16776_1377</name>
</gene>
<protein>
    <recommendedName>
        <fullName evidence="3">Toxin-antitoxin system, toxin component, RelE family</fullName>
    </recommendedName>
</protein>
<dbReference type="STRING" id="1122172.GCA_000373045_00033"/>
<keyword evidence="2" id="KW-1185">Reference proteome</keyword>
<dbReference type="InterPro" id="IPR009241">
    <property type="entry name" value="HigB-like"/>
</dbReference>
<evidence type="ECO:0008006" key="3">
    <source>
        <dbReference type="Google" id="ProtNLM"/>
    </source>
</evidence>
<dbReference type="EMBL" id="AP019827">
    <property type="protein sequence ID" value="BBM41156.1"/>
    <property type="molecule type" value="Genomic_DNA"/>
</dbReference>
<proteinExistence type="predicted"/>
<dbReference type="Proteomes" id="UP000322617">
    <property type="component" value="Chromosome"/>
</dbReference>
<dbReference type="KEGG" id="lsz:JCM16776_1377"/>
<dbReference type="RefSeq" id="WP_018449645.1">
    <property type="nucleotide sequence ID" value="NZ_AP019827.1"/>
</dbReference>
<dbReference type="AlphaFoldDB" id="A0A510JPK1"/>
<reference evidence="1 2" key="1">
    <citation type="submission" date="2019-07" db="EMBL/GenBank/DDBJ databases">
        <title>Complete Genome Sequence of Leptotrichia shahii Strain JCM 16776.</title>
        <authorList>
            <person name="Watanabe S."/>
            <person name="Cui L."/>
        </authorList>
    </citation>
    <scope>NUCLEOTIDE SEQUENCE [LARGE SCALE GENOMIC DNA]</scope>
    <source>
        <strain evidence="1 2">JCM16776</strain>
    </source>
</reference>